<dbReference type="Proteomes" id="UP000680185">
    <property type="component" value="Unassembled WGS sequence"/>
</dbReference>
<evidence type="ECO:0000313" key="5">
    <source>
        <dbReference type="EMBL" id="MBS3058305.1"/>
    </source>
</evidence>
<dbReference type="PANTHER" id="PTHR11060:SF0">
    <property type="entry name" value="PROTEIN MEMO1"/>
    <property type="match status" value="1"/>
</dbReference>
<protein>
    <recommendedName>
        <fullName evidence="2">MEMO1 family protein HA222_01255</fullName>
    </recommendedName>
</protein>
<name>A0A7J4KTD7_9ARCH</name>
<proteinExistence type="inferred from homology"/>
<dbReference type="NCBIfam" id="TIGR04336">
    <property type="entry name" value="AmmeMemoSam_B"/>
    <property type="match status" value="1"/>
</dbReference>
<comment type="similarity">
    <text evidence="1 2">Belongs to the MEMO1 family.</text>
</comment>
<dbReference type="InterPro" id="IPR002737">
    <property type="entry name" value="MEMO1_fam"/>
</dbReference>
<dbReference type="Proteomes" id="UP000527315">
    <property type="component" value="Unassembled WGS sequence"/>
</dbReference>
<evidence type="ECO:0000256" key="2">
    <source>
        <dbReference type="HAMAP-Rule" id="MF_00055"/>
    </source>
</evidence>
<reference evidence="5" key="3">
    <citation type="submission" date="2021-05" db="EMBL/GenBank/DDBJ databases">
        <title>Protein family content uncovers lineage relationships and bacterial pathway maintenance mechanisms in DPANN archaea.</title>
        <authorList>
            <person name="Castelle C.J."/>
            <person name="Meheust R."/>
            <person name="Jaffe A.L."/>
            <person name="Seitz K."/>
            <person name="Gong X."/>
            <person name="Baker B.J."/>
            <person name="Banfield J.F."/>
        </authorList>
    </citation>
    <scope>NUCLEOTIDE SEQUENCE</scope>
    <source>
        <strain evidence="5">RIFCSPLOWO2_01_FULL_43_13</strain>
    </source>
</reference>
<reference evidence="3 6" key="1">
    <citation type="journal article" date="2020" name="bioRxiv">
        <title>A rank-normalized archaeal taxonomy based on genome phylogeny resolves widespread incomplete and uneven classifications.</title>
        <authorList>
            <person name="Rinke C."/>
            <person name="Chuvochina M."/>
            <person name="Mussig A.J."/>
            <person name="Chaumeil P.-A."/>
            <person name="Waite D.W."/>
            <person name="Whitman W.B."/>
            <person name="Parks D.H."/>
            <person name="Hugenholtz P."/>
        </authorList>
    </citation>
    <scope>NUCLEOTIDE SEQUENCE [LARGE SCALE GENOMIC DNA]</scope>
    <source>
        <strain evidence="3">UBA10191</strain>
    </source>
</reference>
<dbReference type="PANTHER" id="PTHR11060">
    <property type="entry name" value="PROTEIN MEMO1"/>
    <property type="match status" value="1"/>
</dbReference>
<accession>A0A7J4KTD7</accession>
<dbReference type="Pfam" id="PF01875">
    <property type="entry name" value="Memo"/>
    <property type="match status" value="1"/>
</dbReference>
<evidence type="ECO:0000313" key="4">
    <source>
        <dbReference type="EMBL" id="HIH33253.1"/>
    </source>
</evidence>
<organism evidence="4 6">
    <name type="scientific">Candidatus Iainarchaeum sp</name>
    <dbReference type="NCBI Taxonomy" id="3101447"/>
    <lineage>
        <taxon>Archaea</taxon>
        <taxon>Candidatus Iainarchaeota</taxon>
        <taxon>Candidatus Iainarchaeia</taxon>
        <taxon>Candidatus Iainarchaeales</taxon>
        <taxon>Candidatus Iainarchaeaceae</taxon>
        <taxon>Candidatus Iainarchaeum</taxon>
    </lineage>
</organism>
<evidence type="ECO:0000313" key="6">
    <source>
        <dbReference type="Proteomes" id="UP000527315"/>
    </source>
</evidence>
<dbReference type="CDD" id="cd07361">
    <property type="entry name" value="MEMO_like"/>
    <property type="match status" value="1"/>
</dbReference>
<dbReference type="EMBL" id="DUFW01000019">
    <property type="protein sequence ID" value="HIH21275.1"/>
    <property type="molecule type" value="Genomic_DNA"/>
</dbReference>
<dbReference type="Gene3D" id="3.40.830.10">
    <property type="entry name" value="LigB-like"/>
    <property type="match status" value="1"/>
</dbReference>
<evidence type="ECO:0000313" key="3">
    <source>
        <dbReference type="EMBL" id="HIH21275.1"/>
    </source>
</evidence>
<dbReference type="AlphaFoldDB" id="A0A7J4KTD7"/>
<dbReference type="EMBL" id="DUFJ01000070">
    <property type="protein sequence ID" value="HIH33253.1"/>
    <property type="molecule type" value="Genomic_DNA"/>
</dbReference>
<gene>
    <name evidence="4" type="primary">amrB</name>
    <name evidence="3" type="ORF">HA222_01255</name>
    <name evidence="4" type="ORF">HA227_03295</name>
    <name evidence="5" type="ORF">J4478_02800</name>
</gene>
<reference evidence="5" key="2">
    <citation type="submission" date="2021-03" db="EMBL/GenBank/DDBJ databases">
        <authorList>
            <person name="Jaffe A."/>
        </authorList>
    </citation>
    <scope>NUCLEOTIDE SEQUENCE</scope>
    <source>
        <strain evidence="5">RIFCSPLOWO2_01_FULL_43_13</strain>
    </source>
</reference>
<dbReference type="EMBL" id="JAGVWB010000019">
    <property type="protein sequence ID" value="MBS3058305.1"/>
    <property type="molecule type" value="Genomic_DNA"/>
</dbReference>
<dbReference type="HAMAP" id="MF_00055">
    <property type="entry name" value="MEMO1"/>
    <property type="match status" value="1"/>
</dbReference>
<evidence type="ECO:0000256" key="1">
    <source>
        <dbReference type="ARBA" id="ARBA00006315"/>
    </source>
</evidence>
<dbReference type="Proteomes" id="UP000590964">
    <property type="component" value="Unassembled WGS sequence"/>
</dbReference>
<comment type="caution">
    <text evidence="4">The sequence shown here is derived from an EMBL/GenBank/DDBJ whole genome shotgun (WGS) entry which is preliminary data.</text>
</comment>
<sequence>MIFREPAVQGLFYPNSKALLEKQLEKIFQNIPKEKNSQAVISAHAGLIYSGATAAKSISSLKESKNYVILCPNHTGFGKPVSIFPSGKWKTLLGEVKVNEKIAESIAKKIPEAELDQEAHLQEHAIEMQLLLLQKKFPDFQIIPICLAEQRLEVLKRIGKTLSEASKEFEFGVIASSDFTHFEPEESAKEKDMEAIEKILANEVEGFYKIVFEKNMSICGFAGITALLEFARLESLKARLLEYTSSAKTTHDSSNVVGYASVAFEKN</sequence>